<feature type="region of interest" description="Disordered" evidence="1">
    <location>
        <begin position="533"/>
        <end position="563"/>
    </location>
</feature>
<dbReference type="InterPro" id="IPR006594">
    <property type="entry name" value="LisH"/>
</dbReference>
<evidence type="ECO:0000313" key="3">
    <source>
        <dbReference type="EMBL" id="CAF3647043.1"/>
    </source>
</evidence>
<accession>A0A813WR17</accession>
<evidence type="ECO:0000256" key="1">
    <source>
        <dbReference type="SAM" id="MobiDB-lite"/>
    </source>
</evidence>
<organism evidence="2 4">
    <name type="scientific">Didymodactylos carnosus</name>
    <dbReference type="NCBI Taxonomy" id="1234261"/>
    <lineage>
        <taxon>Eukaryota</taxon>
        <taxon>Metazoa</taxon>
        <taxon>Spiralia</taxon>
        <taxon>Gnathifera</taxon>
        <taxon>Rotifera</taxon>
        <taxon>Eurotatoria</taxon>
        <taxon>Bdelloidea</taxon>
        <taxon>Philodinida</taxon>
        <taxon>Philodinidae</taxon>
        <taxon>Didymodactylos</taxon>
    </lineage>
</organism>
<evidence type="ECO:0000313" key="2">
    <source>
        <dbReference type="EMBL" id="CAF0859404.1"/>
    </source>
</evidence>
<protein>
    <submittedName>
        <fullName evidence="2">Uncharacterized protein</fullName>
    </submittedName>
</protein>
<dbReference type="Proteomes" id="UP000663829">
    <property type="component" value="Unassembled WGS sequence"/>
</dbReference>
<keyword evidence="4" id="KW-1185">Reference proteome</keyword>
<dbReference type="PROSITE" id="PS50896">
    <property type="entry name" value="LISH"/>
    <property type="match status" value="1"/>
</dbReference>
<name>A0A813WR17_9BILA</name>
<feature type="compositionally biased region" description="Basic residues" evidence="1">
    <location>
        <begin position="535"/>
        <end position="544"/>
    </location>
</feature>
<dbReference type="Proteomes" id="UP000681722">
    <property type="component" value="Unassembled WGS sequence"/>
</dbReference>
<dbReference type="AlphaFoldDB" id="A0A813WR17"/>
<feature type="compositionally biased region" description="Polar residues" evidence="1">
    <location>
        <begin position="554"/>
        <end position="563"/>
    </location>
</feature>
<sequence length="563" mass="64113">MSDISSTTAPLTSNDEALLILEYLETEELSKTFLSFLQESRHLKDLQKKLYQRYYQQQHLSKYPQVLSIDDDNFQAFFNKSLTLYSDTSISLDNSLEQQRRKLLPRLTCERSCQTVQCKGILDDSEQPNFLRPISLNSLACSFSPPPSPFINCQKNDNIEKEINDRKRKEIVDLTTTEINENINIKKQKESPIEQIDGPKDHNKSLAGLSSPCTVIKEQDNQDQSSYKLSLTTATKSISSPSLIESSTLKYQCRQSESFSSNCEHYSYRQRSDSTEIACLHTPQSVHYEVYDDSLISMSNIAYDPLYMNMEDENWNTKTTTIITELKKDPLTGKYTLPERIIETPINHSNKIISDILLSTSQYRNIKDDNQLQQTTDNNNEYVQNPSSTPTFSQLISLNRQQEDTDYSASLSEVSIDDLLNSSANDNDLSKIRQDDNPTSAISLDDLLAMPQSLQTSETNHLLSPVSTVYSRAHLQPMELQQEEQQLIQLQFIQTPMSSPPLTKVIIVSHDLLQSIISTQQIPSTSTSFILHSTATRKRKSRSKTGKENKTLKKNQNIVPRTS</sequence>
<dbReference type="EMBL" id="CAJNOQ010001004">
    <property type="protein sequence ID" value="CAF0859404.1"/>
    <property type="molecule type" value="Genomic_DNA"/>
</dbReference>
<reference evidence="2" key="1">
    <citation type="submission" date="2021-02" db="EMBL/GenBank/DDBJ databases">
        <authorList>
            <person name="Nowell W R."/>
        </authorList>
    </citation>
    <scope>NUCLEOTIDE SEQUENCE</scope>
</reference>
<comment type="caution">
    <text evidence="2">The sequence shown here is derived from an EMBL/GenBank/DDBJ whole genome shotgun (WGS) entry which is preliminary data.</text>
</comment>
<dbReference type="EMBL" id="CAJOBC010001004">
    <property type="protein sequence ID" value="CAF3647043.1"/>
    <property type="molecule type" value="Genomic_DNA"/>
</dbReference>
<gene>
    <name evidence="2" type="ORF">GPM918_LOCUS6504</name>
    <name evidence="3" type="ORF">SRO942_LOCUS6504</name>
</gene>
<evidence type="ECO:0000313" key="4">
    <source>
        <dbReference type="Proteomes" id="UP000663829"/>
    </source>
</evidence>
<proteinExistence type="predicted"/>